<organism evidence="2 3">
    <name type="scientific">Planctobacterium marinum</name>
    <dbReference type="NCBI Taxonomy" id="1631968"/>
    <lineage>
        <taxon>Bacteria</taxon>
        <taxon>Pseudomonadati</taxon>
        <taxon>Pseudomonadota</taxon>
        <taxon>Gammaproteobacteria</taxon>
        <taxon>Alteromonadales</taxon>
        <taxon>Alteromonadaceae</taxon>
        <taxon>Planctobacterium</taxon>
    </lineage>
</organism>
<keyword evidence="1" id="KW-0732">Signal</keyword>
<dbReference type="KEGG" id="pmaw:MACH26_14510"/>
<feature type="signal peptide" evidence="1">
    <location>
        <begin position="1"/>
        <end position="20"/>
    </location>
</feature>
<accession>A0AA48KTZ8</accession>
<dbReference type="PANTHER" id="PTHR38834">
    <property type="entry name" value="PERIPLASMIC SUBSTRATE BINDING PROTEIN FAMILY 3"/>
    <property type="match status" value="1"/>
</dbReference>
<name>A0AA48KTZ8_9ALTE</name>
<reference evidence="2" key="1">
    <citation type="submission" date="2023-01" db="EMBL/GenBank/DDBJ databases">
        <title>Complete genome sequence of Planctobacterium marinum strain Dej080120_11.</title>
        <authorList>
            <person name="Ueki S."/>
            <person name="Maruyama F."/>
        </authorList>
    </citation>
    <scope>NUCLEOTIDE SEQUENCE</scope>
    <source>
        <strain evidence="2">Dej080120_11</strain>
    </source>
</reference>
<dbReference type="AlphaFoldDB" id="A0AA48KTZ8"/>
<protein>
    <recommendedName>
        <fullName evidence="4">Solute-binding protein family 3/N-terminal domain-containing protein</fullName>
    </recommendedName>
</protein>
<dbReference type="SUPFAM" id="SSF53850">
    <property type="entry name" value="Periplasmic binding protein-like II"/>
    <property type="match status" value="1"/>
</dbReference>
<dbReference type="EMBL" id="AP027272">
    <property type="protein sequence ID" value="BDX05930.1"/>
    <property type="molecule type" value="Genomic_DNA"/>
</dbReference>
<keyword evidence="3" id="KW-1185">Reference proteome</keyword>
<proteinExistence type="predicted"/>
<sequence length="251" mass="28523">MHKLALLLTLLLLSSQPSYAEKLKVFAGITWGLHHLEDDIPKGTVTEAVVALMDATDIPYEILMMNWAQAQKQNRGTPQSLLFALARQPEREAHYSWLVPLGQLDLKIARLTSRPELQLASFNELKQYKIAAVRTLSTHKMLLKAGITESEQLLLVDSSSRLLKVIEEGLVDFVFYDAALTPAILQEFNYPADFLTPTDVKVPWQNLWLYLAANPQLDEVIKQKIIQTHERLMDSDTDYQLKISRILAKTN</sequence>
<dbReference type="PANTHER" id="PTHR38834:SF3">
    <property type="entry name" value="SOLUTE-BINDING PROTEIN FAMILY 3_N-TERMINAL DOMAIN-CONTAINING PROTEIN"/>
    <property type="match status" value="1"/>
</dbReference>
<evidence type="ECO:0000256" key="1">
    <source>
        <dbReference type="SAM" id="SignalP"/>
    </source>
</evidence>
<dbReference type="RefSeq" id="WP_338291940.1">
    <property type="nucleotide sequence ID" value="NZ_AP027272.1"/>
</dbReference>
<evidence type="ECO:0000313" key="2">
    <source>
        <dbReference type="EMBL" id="BDX05930.1"/>
    </source>
</evidence>
<feature type="chain" id="PRO_5041447216" description="Solute-binding protein family 3/N-terminal domain-containing protein" evidence="1">
    <location>
        <begin position="21"/>
        <end position="251"/>
    </location>
</feature>
<evidence type="ECO:0000313" key="3">
    <source>
        <dbReference type="Proteomes" id="UP001333710"/>
    </source>
</evidence>
<dbReference type="Gene3D" id="3.40.190.10">
    <property type="entry name" value="Periplasmic binding protein-like II"/>
    <property type="match status" value="2"/>
</dbReference>
<evidence type="ECO:0008006" key="4">
    <source>
        <dbReference type="Google" id="ProtNLM"/>
    </source>
</evidence>
<gene>
    <name evidence="2" type="ORF">MACH26_14510</name>
</gene>
<dbReference type="Proteomes" id="UP001333710">
    <property type="component" value="Chromosome"/>
</dbReference>